<evidence type="ECO:0000256" key="1">
    <source>
        <dbReference type="SAM" id="MobiDB-lite"/>
    </source>
</evidence>
<dbReference type="GO" id="GO:0009306">
    <property type="term" value="P:protein secretion"/>
    <property type="evidence" value="ECO:0007669"/>
    <property type="project" value="InterPro"/>
</dbReference>
<keyword evidence="3" id="KW-1185">Reference proteome</keyword>
<evidence type="ECO:0008006" key="4">
    <source>
        <dbReference type="Google" id="ProtNLM"/>
    </source>
</evidence>
<organism evidence="2 3">
    <name type="scientific">Saccharothrix coeruleofusca</name>
    <dbReference type="NCBI Taxonomy" id="33919"/>
    <lineage>
        <taxon>Bacteria</taxon>
        <taxon>Bacillati</taxon>
        <taxon>Actinomycetota</taxon>
        <taxon>Actinomycetes</taxon>
        <taxon>Pseudonocardiales</taxon>
        <taxon>Pseudonocardiaceae</taxon>
        <taxon>Saccharothrix</taxon>
    </lineage>
</organism>
<feature type="region of interest" description="Disordered" evidence="1">
    <location>
        <begin position="78"/>
        <end position="101"/>
    </location>
</feature>
<name>A0A918EEZ8_9PSEU</name>
<reference evidence="2" key="1">
    <citation type="journal article" date="2014" name="Int. J. Syst. Evol. Microbiol.">
        <title>Complete genome sequence of Corynebacterium casei LMG S-19264T (=DSM 44701T), isolated from a smear-ripened cheese.</title>
        <authorList>
            <consortium name="US DOE Joint Genome Institute (JGI-PGF)"/>
            <person name="Walter F."/>
            <person name="Albersmeier A."/>
            <person name="Kalinowski J."/>
            <person name="Ruckert C."/>
        </authorList>
    </citation>
    <scope>NUCLEOTIDE SEQUENCE</scope>
    <source>
        <strain evidence="2">JCM 3313</strain>
    </source>
</reference>
<protein>
    <recommendedName>
        <fullName evidence="4">Excreted virulence factor EspC (Type VII ESX diderm)</fullName>
    </recommendedName>
</protein>
<dbReference type="EMBL" id="BMRG01000011">
    <property type="protein sequence ID" value="GGP69598.1"/>
    <property type="molecule type" value="Genomic_DNA"/>
</dbReference>
<sequence length="101" mass="10486">MTGFEVQAEQLHKFADDQLGRQDALEAAASKADGVNLGGETFGVLLQFFADGAEEFARQTADGIRELAAAVGEAAATTKATATEYQNTETGNEQRFGGGAG</sequence>
<dbReference type="Proteomes" id="UP000639606">
    <property type="component" value="Unassembled WGS sequence"/>
</dbReference>
<dbReference type="InterPro" id="IPR022536">
    <property type="entry name" value="EspC"/>
</dbReference>
<dbReference type="AlphaFoldDB" id="A0A918EEZ8"/>
<evidence type="ECO:0000313" key="3">
    <source>
        <dbReference type="Proteomes" id="UP000639606"/>
    </source>
</evidence>
<evidence type="ECO:0000313" key="2">
    <source>
        <dbReference type="EMBL" id="GGP69598.1"/>
    </source>
</evidence>
<gene>
    <name evidence="2" type="ORF">GCM10010185_48070</name>
</gene>
<proteinExistence type="predicted"/>
<dbReference type="RefSeq" id="WP_189225570.1">
    <property type="nucleotide sequence ID" value="NZ_BMRG01000011.1"/>
</dbReference>
<comment type="caution">
    <text evidence="2">The sequence shown here is derived from an EMBL/GenBank/DDBJ whole genome shotgun (WGS) entry which is preliminary data.</text>
</comment>
<dbReference type="Pfam" id="PF10824">
    <property type="entry name" value="T7SS_ESX_EspC"/>
    <property type="match status" value="1"/>
</dbReference>
<reference evidence="2" key="2">
    <citation type="submission" date="2020-09" db="EMBL/GenBank/DDBJ databases">
        <authorList>
            <person name="Sun Q."/>
            <person name="Ohkuma M."/>
        </authorList>
    </citation>
    <scope>NUCLEOTIDE SEQUENCE</scope>
    <source>
        <strain evidence="2">JCM 3313</strain>
    </source>
</reference>
<accession>A0A918EEZ8</accession>
<feature type="compositionally biased region" description="Polar residues" evidence="1">
    <location>
        <begin position="84"/>
        <end position="93"/>
    </location>
</feature>